<dbReference type="Proteomes" id="UP001187192">
    <property type="component" value="Unassembled WGS sequence"/>
</dbReference>
<dbReference type="Gramene" id="FCD_00020100-RA">
    <property type="protein sequence ID" value="FCD_00020100-RA:cds"/>
    <property type="gene ID" value="FCD_00020100"/>
</dbReference>
<evidence type="ECO:0008006" key="4">
    <source>
        <dbReference type="Google" id="ProtNLM"/>
    </source>
</evidence>
<dbReference type="PANTHER" id="PTHR36350:SF3">
    <property type="entry name" value="TRANSMEMBRANE PROTEIN"/>
    <property type="match status" value="1"/>
</dbReference>
<reference evidence="2" key="1">
    <citation type="submission" date="2023-07" db="EMBL/GenBank/DDBJ databases">
        <title>draft genome sequence of fig (Ficus carica).</title>
        <authorList>
            <person name="Takahashi T."/>
            <person name="Nishimura K."/>
        </authorList>
    </citation>
    <scope>NUCLEOTIDE SEQUENCE</scope>
</reference>
<accession>A0AA88A020</accession>
<evidence type="ECO:0000313" key="3">
    <source>
        <dbReference type="Proteomes" id="UP001187192"/>
    </source>
</evidence>
<evidence type="ECO:0000256" key="1">
    <source>
        <dbReference type="SAM" id="Phobius"/>
    </source>
</evidence>
<evidence type="ECO:0000313" key="2">
    <source>
        <dbReference type="EMBL" id="GMN43264.1"/>
    </source>
</evidence>
<feature type="transmembrane region" description="Helical" evidence="1">
    <location>
        <begin position="18"/>
        <end position="38"/>
    </location>
</feature>
<keyword evidence="1" id="KW-1133">Transmembrane helix</keyword>
<protein>
    <recommendedName>
        <fullName evidence="4">Transmembrane protein</fullName>
    </recommendedName>
</protein>
<dbReference type="EMBL" id="BTGU01000016">
    <property type="protein sequence ID" value="GMN43264.1"/>
    <property type="molecule type" value="Genomic_DNA"/>
</dbReference>
<keyword evidence="1" id="KW-0472">Membrane</keyword>
<sequence length="257" mass="29645">MAENNTARKSNITMTTRYGAAVVPFVIIGGALIAFTYLNSKWRRNVKPRVLKRSVSLAAIHGGKLALQRLIEYHEARADATKLDISTSELTGLSERQRPDFLELQRVVANMEMSGNEAKAERILRDEAKKAIEKNLFLHAHEIEMLIVELLIYKVGDFKNAENCKCLNEGSISDVRCPLYKAIIMAALDRAKFEEEGRQYWEEFNKVREDFEYPPNLNESMQIRKLATDFDEFKRVLFRFTDDIKAHAKKKKKILNF</sequence>
<name>A0AA88A020_FICCA</name>
<proteinExistence type="predicted"/>
<gene>
    <name evidence="2" type="ORF">TIFTF001_012459</name>
</gene>
<dbReference type="PANTHER" id="PTHR36350">
    <property type="entry name" value="TRANSMEMBRANE PROTEIN"/>
    <property type="match status" value="1"/>
</dbReference>
<keyword evidence="1" id="KW-0812">Transmembrane</keyword>
<comment type="caution">
    <text evidence="2">The sequence shown here is derived from an EMBL/GenBank/DDBJ whole genome shotgun (WGS) entry which is preliminary data.</text>
</comment>
<organism evidence="2 3">
    <name type="scientific">Ficus carica</name>
    <name type="common">Common fig</name>
    <dbReference type="NCBI Taxonomy" id="3494"/>
    <lineage>
        <taxon>Eukaryota</taxon>
        <taxon>Viridiplantae</taxon>
        <taxon>Streptophyta</taxon>
        <taxon>Embryophyta</taxon>
        <taxon>Tracheophyta</taxon>
        <taxon>Spermatophyta</taxon>
        <taxon>Magnoliopsida</taxon>
        <taxon>eudicotyledons</taxon>
        <taxon>Gunneridae</taxon>
        <taxon>Pentapetalae</taxon>
        <taxon>rosids</taxon>
        <taxon>fabids</taxon>
        <taxon>Rosales</taxon>
        <taxon>Moraceae</taxon>
        <taxon>Ficeae</taxon>
        <taxon>Ficus</taxon>
    </lineage>
</organism>
<keyword evidence="3" id="KW-1185">Reference proteome</keyword>
<dbReference type="AlphaFoldDB" id="A0AA88A020"/>